<gene>
    <name evidence="5" type="ORF">D3250_09335</name>
</gene>
<organism evidence="5 6">
    <name type="scientific">Nesterenkonia natronophila</name>
    <dbReference type="NCBI Taxonomy" id="2174932"/>
    <lineage>
        <taxon>Bacteria</taxon>
        <taxon>Bacillati</taxon>
        <taxon>Actinomycetota</taxon>
        <taxon>Actinomycetes</taxon>
        <taxon>Micrococcales</taxon>
        <taxon>Micrococcaceae</taxon>
        <taxon>Nesterenkonia</taxon>
    </lineage>
</organism>
<dbReference type="PROSITE" id="PS50975">
    <property type="entry name" value="ATP_GRASP"/>
    <property type="match status" value="1"/>
</dbReference>
<sequence>MTITDQFPPIVPDPPNTYDDSESQFLVAEQIERGRNIGTLVLARSAERDGASVRWYGGYTAVATKGSRQVLLRGHMCTDTATSGLLVKDKVLTKGILRDAGVSTPKGGLAQTPEDAIDIQRRLGCAVVVKPRFGGQGKGVTVNVETPPEITEAFRQANSGRRGVLVEEFIEGVEFRIIASPEESFGAIRRLLPHVEGDGISTIRALIDSKNHVRRLNPNNCKLMIPVDNTTRRHLGRQGLELETVLPAGTRVTVRNVGGISSGGDASECLDLLDSATKELASQAIGAVPTMDWGGADILVSNETGWGYVLELNTNAAISNSTFPVYGEPKDVGTSAWKRMLSRAPLDLHDASTASPVRNTVAVSSLFSPESGPPRKRLGKQLAIELGHFLQDRGWRVERKSARIMRAQRVGNDDKWFNGLMDERFPASVSSLLRRHHTVRQVLRGAGISIPRAIYMSDPGSVHEYWDRSQDDLALVPRDRGWARRDLYQGSPANSDVLSGESGAKVLAQQVVSGVHLQVFAARSRVMAVVSADSKFILSADQAHNAGIVATGAVRAIPGLPWAVVDVVIPATHHRPIMVEGMTVTPRASEFGYLHAGSLEALLEEIAGVEPSRQVASSL</sequence>
<dbReference type="GO" id="GO:0018169">
    <property type="term" value="F:ribosomal S6-glutamic acid ligase activity"/>
    <property type="evidence" value="ECO:0007669"/>
    <property type="project" value="TreeGrafter"/>
</dbReference>
<dbReference type="OrthoDB" id="4960711at2"/>
<evidence type="ECO:0000259" key="4">
    <source>
        <dbReference type="PROSITE" id="PS50975"/>
    </source>
</evidence>
<name>A0A3A4FFL4_9MICC</name>
<dbReference type="GO" id="GO:0005524">
    <property type="term" value="F:ATP binding"/>
    <property type="evidence" value="ECO:0007669"/>
    <property type="project" value="UniProtKB-UniRule"/>
</dbReference>
<dbReference type="Proteomes" id="UP000266615">
    <property type="component" value="Unassembled WGS sequence"/>
</dbReference>
<keyword evidence="1 3" id="KW-0547">Nucleotide-binding</keyword>
<accession>A0A3A4FFL4</accession>
<evidence type="ECO:0000256" key="2">
    <source>
        <dbReference type="ARBA" id="ARBA00022840"/>
    </source>
</evidence>
<dbReference type="SUPFAM" id="SSF56059">
    <property type="entry name" value="Glutathione synthetase ATP-binding domain-like"/>
    <property type="match status" value="1"/>
</dbReference>
<feature type="domain" description="ATP-grasp" evidence="4">
    <location>
        <begin position="94"/>
        <end position="345"/>
    </location>
</feature>
<evidence type="ECO:0000256" key="1">
    <source>
        <dbReference type="ARBA" id="ARBA00022741"/>
    </source>
</evidence>
<proteinExistence type="predicted"/>
<dbReference type="Gene3D" id="3.30.470.20">
    <property type="entry name" value="ATP-grasp fold, B domain"/>
    <property type="match status" value="1"/>
</dbReference>
<evidence type="ECO:0000313" key="6">
    <source>
        <dbReference type="Proteomes" id="UP000266615"/>
    </source>
</evidence>
<keyword evidence="2 3" id="KW-0067">ATP-binding</keyword>
<dbReference type="GO" id="GO:0009432">
    <property type="term" value="P:SOS response"/>
    <property type="evidence" value="ECO:0007669"/>
    <property type="project" value="TreeGrafter"/>
</dbReference>
<evidence type="ECO:0000313" key="5">
    <source>
        <dbReference type="EMBL" id="RJN31065.1"/>
    </source>
</evidence>
<dbReference type="GO" id="GO:0005737">
    <property type="term" value="C:cytoplasm"/>
    <property type="evidence" value="ECO:0007669"/>
    <property type="project" value="TreeGrafter"/>
</dbReference>
<keyword evidence="6" id="KW-1185">Reference proteome</keyword>
<dbReference type="Pfam" id="PF02222">
    <property type="entry name" value="ATP-grasp"/>
    <property type="match status" value="1"/>
</dbReference>
<dbReference type="PANTHER" id="PTHR21621:SF0">
    <property type="entry name" value="BETA-CITRYLGLUTAMATE SYNTHASE B-RELATED"/>
    <property type="match status" value="1"/>
</dbReference>
<dbReference type="EMBL" id="QYZP01000003">
    <property type="protein sequence ID" value="RJN31065.1"/>
    <property type="molecule type" value="Genomic_DNA"/>
</dbReference>
<dbReference type="InterPro" id="IPR003135">
    <property type="entry name" value="ATP-grasp_carboxylate-amine"/>
</dbReference>
<protein>
    <submittedName>
        <fullName evidence="5">ATP-grasp domain-containing protein</fullName>
    </submittedName>
</protein>
<dbReference type="PANTHER" id="PTHR21621">
    <property type="entry name" value="RIBOSOMAL PROTEIN S6 MODIFICATION PROTEIN"/>
    <property type="match status" value="1"/>
</dbReference>
<reference evidence="5 6" key="1">
    <citation type="submission" date="2018-09" db="EMBL/GenBank/DDBJ databases">
        <title>Nesterenkonia natronophila sp. nov., an alkaliphilic actinobacteriume isolated from a soda lake, and emended description of the genus Nesterenkonia.</title>
        <authorList>
            <person name="Menes R.J."/>
            <person name="Iriarte A."/>
        </authorList>
    </citation>
    <scope>NUCLEOTIDE SEQUENCE [LARGE SCALE GENOMIC DNA]</scope>
    <source>
        <strain evidence="5 6">M8</strain>
    </source>
</reference>
<dbReference type="InterPro" id="IPR011761">
    <property type="entry name" value="ATP-grasp"/>
</dbReference>
<comment type="caution">
    <text evidence="5">The sequence shown here is derived from an EMBL/GenBank/DDBJ whole genome shotgun (WGS) entry which is preliminary data.</text>
</comment>
<dbReference type="GO" id="GO:0046872">
    <property type="term" value="F:metal ion binding"/>
    <property type="evidence" value="ECO:0007669"/>
    <property type="project" value="InterPro"/>
</dbReference>
<evidence type="ECO:0000256" key="3">
    <source>
        <dbReference type="PROSITE-ProRule" id="PRU00409"/>
    </source>
</evidence>
<dbReference type="AlphaFoldDB" id="A0A3A4FFL4"/>